<evidence type="ECO:0000256" key="8">
    <source>
        <dbReference type="PROSITE-ProRule" id="PRU00284"/>
    </source>
</evidence>
<dbReference type="AlphaFoldDB" id="A0A1G6TI00"/>
<dbReference type="Pfam" id="PF02743">
    <property type="entry name" value="dCache_1"/>
    <property type="match status" value="1"/>
</dbReference>
<evidence type="ECO:0000256" key="4">
    <source>
        <dbReference type="ARBA" id="ARBA00022692"/>
    </source>
</evidence>
<feature type="domain" description="Methyl-accepting transducer" evidence="10">
    <location>
        <begin position="392"/>
        <end position="621"/>
    </location>
</feature>
<name>A0A1G6TI00_9BURK</name>
<keyword evidence="4 9" id="KW-0812">Transmembrane</keyword>
<dbReference type="Pfam" id="PF00015">
    <property type="entry name" value="MCPsignal"/>
    <property type="match status" value="1"/>
</dbReference>
<dbReference type="SMART" id="SM00283">
    <property type="entry name" value="MA"/>
    <property type="match status" value="1"/>
</dbReference>
<comment type="subcellular location">
    <subcellularLocation>
        <location evidence="1">Cell membrane</location>
        <topology evidence="1">Multi-pass membrane protein</topology>
    </subcellularLocation>
</comment>
<evidence type="ECO:0000259" key="10">
    <source>
        <dbReference type="PROSITE" id="PS50111"/>
    </source>
</evidence>
<protein>
    <submittedName>
        <fullName evidence="12">Methyl-accepting chemotaxis sensory transducer with Cache sensor</fullName>
    </submittedName>
</protein>
<evidence type="ECO:0000313" key="13">
    <source>
        <dbReference type="Proteomes" id="UP000198781"/>
    </source>
</evidence>
<dbReference type="GO" id="GO:0007165">
    <property type="term" value="P:signal transduction"/>
    <property type="evidence" value="ECO:0007669"/>
    <property type="project" value="UniProtKB-KW"/>
</dbReference>
<feature type="transmembrane region" description="Helical" evidence="9">
    <location>
        <begin position="314"/>
        <end position="336"/>
    </location>
</feature>
<keyword evidence="8" id="KW-0807">Transducer</keyword>
<dbReference type="OrthoDB" id="9763018at2"/>
<evidence type="ECO:0000259" key="11">
    <source>
        <dbReference type="PROSITE" id="PS50885"/>
    </source>
</evidence>
<dbReference type="CDD" id="cd12913">
    <property type="entry name" value="PDC1_MCP_like"/>
    <property type="match status" value="1"/>
</dbReference>
<keyword evidence="2" id="KW-1003">Cell membrane</keyword>
<accession>A0A1G6TI00</accession>
<evidence type="ECO:0000256" key="1">
    <source>
        <dbReference type="ARBA" id="ARBA00004651"/>
    </source>
</evidence>
<evidence type="ECO:0000256" key="6">
    <source>
        <dbReference type="ARBA" id="ARBA00023136"/>
    </source>
</evidence>
<dbReference type="SUPFAM" id="SSF58104">
    <property type="entry name" value="Methyl-accepting chemotaxis protein (MCP) signaling domain"/>
    <property type="match status" value="1"/>
</dbReference>
<dbReference type="Proteomes" id="UP000198781">
    <property type="component" value="Unassembled WGS sequence"/>
</dbReference>
<dbReference type="PROSITE" id="PS50885">
    <property type="entry name" value="HAMP"/>
    <property type="match status" value="1"/>
</dbReference>
<dbReference type="CDD" id="cd11386">
    <property type="entry name" value="MCP_signal"/>
    <property type="match status" value="1"/>
</dbReference>
<evidence type="ECO:0000256" key="2">
    <source>
        <dbReference type="ARBA" id="ARBA00022475"/>
    </source>
</evidence>
<dbReference type="Pfam" id="PF00672">
    <property type="entry name" value="HAMP"/>
    <property type="match status" value="1"/>
</dbReference>
<gene>
    <name evidence="12" type="ORF">SAMN05192589_105157</name>
</gene>
<organism evidence="12 13">
    <name type="scientific">Paracidovorax valerianellae</name>
    <dbReference type="NCBI Taxonomy" id="187868"/>
    <lineage>
        <taxon>Bacteria</taxon>
        <taxon>Pseudomonadati</taxon>
        <taxon>Pseudomonadota</taxon>
        <taxon>Betaproteobacteria</taxon>
        <taxon>Burkholderiales</taxon>
        <taxon>Comamonadaceae</taxon>
        <taxon>Paracidovorax</taxon>
    </lineage>
</organism>
<keyword evidence="3" id="KW-0488">Methylation</keyword>
<evidence type="ECO:0000256" key="3">
    <source>
        <dbReference type="ARBA" id="ARBA00022481"/>
    </source>
</evidence>
<dbReference type="RefSeq" id="WP_092743390.1">
    <property type="nucleotide sequence ID" value="NZ_FMZC01000005.1"/>
</dbReference>
<dbReference type="CDD" id="cd06225">
    <property type="entry name" value="HAMP"/>
    <property type="match status" value="1"/>
</dbReference>
<dbReference type="PROSITE" id="PS50111">
    <property type="entry name" value="CHEMOTAXIS_TRANSDUC_2"/>
    <property type="match status" value="1"/>
</dbReference>
<keyword evidence="13" id="KW-1185">Reference proteome</keyword>
<proteinExistence type="inferred from homology"/>
<dbReference type="Gene3D" id="1.10.287.950">
    <property type="entry name" value="Methyl-accepting chemotaxis protein"/>
    <property type="match status" value="1"/>
</dbReference>
<keyword evidence="5 9" id="KW-1133">Transmembrane helix</keyword>
<dbReference type="GO" id="GO:0005886">
    <property type="term" value="C:plasma membrane"/>
    <property type="evidence" value="ECO:0007669"/>
    <property type="project" value="UniProtKB-SubCell"/>
</dbReference>
<dbReference type="InterPro" id="IPR004089">
    <property type="entry name" value="MCPsignal_dom"/>
</dbReference>
<evidence type="ECO:0000256" key="5">
    <source>
        <dbReference type="ARBA" id="ARBA00022989"/>
    </source>
</evidence>
<dbReference type="InterPro" id="IPR033479">
    <property type="entry name" value="dCache_1"/>
</dbReference>
<dbReference type="STRING" id="187868.SAMN05192589_105157"/>
<dbReference type="EMBL" id="FMZC01000005">
    <property type="protein sequence ID" value="SDD28718.1"/>
    <property type="molecule type" value="Genomic_DNA"/>
</dbReference>
<dbReference type="InterPro" id="IPR003660">
    <property type="entry name" value="HAMP_dom"/>
</dbReference>
<feature type="domain" description="HAMP" evidence="11">
    <location>
        <begin position="333"/>
        <end position="387"/>
    </location>
</feature>
<dbReference type="PANTHER" id="PTHR43531:SF14">
    <property type="entry name" value="METHYL-ACCEPTING CHEMOTAXIS PROTEIN I-RELATED"/>
    <property type="match status" value="1"/>
</dbReference>
<dbReference type="GO" id="GO:0006935">
    <property type="term" value="P:chemotaxis"/>
    <property type="evidence" value="ECO:0007669"/>
    <property type="project" value="TreeGrafter"/>
</dbReference>
<dbReference type="FunFam" id="1.10.287.950:FF:000001">
    <property type="entry name" value="Methyl-accepting chemotaxis sensory transducer"/>
    <property type="match status" value="1"/>
</dbReference>
<dbReference type="InterPro" id="IPR051310">
    <property type="entry name" value="MCP_chemotaxis"/>
</dbReference>
<reference evidence="12 13" key="1">
    <citation type="submission" date="2016-10" db="EMBL/GenBank/DDBJ databases">
        <authorList>
            <person name="de Groot N.N."/>
        </authorList>
    </citation>
    <scope>NUCLEOTIDE SEQUENCE [LARGE SCALE GENOMIC DNA]</scope>
    <source>
        <strain evidence="12 13">DSM 16619</strain>
    </source>
</reference>
<evidence type="ECO:0000256" key="7">
    <source>
        <dbReference type="ARBA" id="ARBA00029447"/>
    </source>
</evidence>
<dbReference type="PANTHER" id="PTHR43531">
    <property type="entry name" value="PROTEIN ICFG"/>
    <property type="match status" value="1"/>
</dbReference>
<evidence type="ECO:0000256" key="9">
    <source>
        <dbReference type="SAM" id="Phobius"/>
    </source>
</evidence>
<comment type="similarity">
    <text evidence="7">Belongs to the methyl-accepting chemotaxis (MCP) protein family.</text>
</comment>
<keyword evidence="6 9" id="KW-0472">Membrane</keyword>
<sequence length="636" mass="67601">MIRTSSTQTRFTLLICGFFLLLLLGTFAVIQLSVTPDLSTLEGKVAASNVDQISVRISEQLRQVEAQSRSITQTVALLASDQIDVLQPGLVDQYGDPNVFGGGIWPLPNKREQGRDKFSTFFARDASNKLVVNTHWNSAESLKYWEQPWYENGKTAAKGTCKWAKAYQDAASPQPRTNCAMPIYKGDELYGVSTIDVTLGFFNRLVADMESKVQGQILIVEGDGKIVSNSTKIQGNVVLKNVSDIASTSPMAAEIQKMLPTLQATASAESSFKDGQGTQVLFLKPIPGSPWFIATAIPASLLAVNSHRILTKLAAVQVPMALVLLGLMVMGVRLFMKRLAVLKSNIDALSAGEADLTRRLPQTGGAEFSEVAASFNAFIARLQGVVSQVVTGASSIASASGEISSGNHDLSVRTEEQAAFLQETAGSMEQITSTVKQNAESANQANRLATDAFQVASKGGQVIGNVVETMDSISSSSKKVVDIIGVIDGIAFQTNILALNAAVEAARAGEQGRGFAVVASEVRSLAQRSAEAAKDIKNLIADSVAKVESGSALVVQAGTTMSEIIATNTSVASIMGEIMAASSEQSRDIERVNQAIAQLDTTTQQNAALVEEVSAAARSMQEQTDLLRQVVGAFKV</sequence>
<dbReference type="GO" id="GO:0004888">
    <property type="term" value="F:transmembrane signaling receptor activity"/>
    <property type="evidence" value="ECO:0007669"/>
    <property type="project" value="TreeGrafter"/>
</dbReference>
<dbReference type="Gene3D" id="3.30.450.20">
    <property type="entry name" value="PAS domain"/>
    <property type="match status" value="1"/>
</dbReference>
<evidence type="ECO:0000313" key="12">
    <source>
        <dbReference type="EMBL" id="SDD28718.1"/>
    </source>
</evidence>
<dbReference type="SMART" id="SM00304">
    <property type="entry name" value="HAMP"/>
    <property type="match status" value="1"/>
</dbReference>